<organism evidence="20">
    <name type="scientific">Capitella teleta</name>
    <name type="common">Polychaete worm</name>
    <dbReference type="NCBI Taxonomy" id="283909"/>
    <lineage>
        <taxon>Eukaryota</taxon>
        <taxon>Metazoa</taxon>
        <taxon>Spiralia</taxon>
        <taxon>Lophotrochozoa</taxon>
        <taxon>Annelida</taxon>
        <taxon>Polychaeta</taxon>
        <taxon>Sedentaria</taxon>
        <taxon>Scolecida</taxon>
        <taxon>Capitellidae</taxon>
        <taxon>Capitella</taxon>
    </lineage>
</organism>
<comment type="similarity">
    <text evidence="3">Belongs to the EROs family.</text>
</comment>
<dbReference type="FunCoup" id="R7UCP7">
    <property type="interactions" value="1426"/>
</dbReference>
<dbReference type="OMA" id="CYKDRLH"/>
<feature type="binding site" evidence="17">
    <location>
        <position position="268"/>
    </location>
    <ligand>
        <name>FAD</name>
        <dbReference type="ChEBI" id="CHEBI:57692"/>
    </ligand>
</feature>
<feature type="active site" description="Nucleophile" evidence="16">
    <location>
        <position position="370"/>
    </location>
</feature>
<dbReference type="EMBL" id="AMQN01008353">
    <property type="status" value="NOT_ANNOTATED_CDS"/>
    <property type="molecule type" value="Genomic_DNA"/>
</dbReference>
<feature type="binding site" evidence="17">
    <location>
        <position position="234"/>
    </location>
    <ligand>
        <name>FAD</name>
        <dbReference type="ChEBI" id="CHEBI:57692"/>
    </ligand>
</feature>
<evidence type="ECO:0000256" key="7">
    <source>
        <dbReference type="ARBA" id="ARBA00022729"/>
    </source>
</evidence>
<evidence type="ECO:0000256" key="16">
    <source>
        <dbReference type="PIRSR" id="PIRSR017205-1"/>
    </source>
</evidence>
<dbReference type="OrthoDB" id="269384at2759"/>
<feature type="binding site" evidence="17">
    <location>
        <position position="195"/>
    </location>
    <ligand>
        <name>FAD</name>
        <dbReference type="ChEBI" id="CHEBI:57692"/>
    </ligand>
</feature>
<feature type="chain" id="PRO_5008787914" evidence="19">
    <location>
        <begin position="22"/>
        <end position="445"/>
    </location>
</feature>
<feature type="disulfide bond" description="Redox-active" evidence="18">
    <location>
        <begin position="370"/>
        <end position="373"/>
    </location>
</feature>
<dbReference type="AlphaFoldDB" id="R7UCP7"/>
<evidence type="ECO:0000256" key="9">
    <source>
        <dbReference type="ARBA" id="ARBA00022827"/>
    </source>
</evidence>
<proteinExistence type="inferred from homology"/>
<feature type="binding site" evidence="17">
    <location>
        <position position="184"/>
    </location>
    <ligand>
        <name>FAD</name>
        <dbReference type="ChEBI" id="CHEBI:57692"/>
    </ligand>
</feature>
<dbReference type="InterPro" id="IPR007266">
    <property type="entry name" value="Ero1"/>
</dbReference>
<evidence type="ECO:0000313" key="22">
    <source>
        <dbReference type="Proteomes" id="UP000014760"/>
    </source>
</evidence>
<evidence type="ECO:0000256" key="14">
    <source>
        <dbReference type="ARBA" id="ARBA00023180"/>
    </source>
</evidence>
<protein>
    <submittedName>
        <fullName evidence="20 21">Uncharacterized protein</fullName>
    </submittedName>
</protein>
<evidence type="ECO:0000256" key="11">
    <source>
        <dbReference type="ARBA" id="ARBA00023002"/>
    </source>
</evidence>
<dbReference type="PANTHER" id="PTHR12613:SF0">
    <property type="entry name" value="ERO1-LIKE PROTEIN"/>
    <property type="match status" value="1"/>
</dbReference>
<evidence type="ECO:0000256" key="19">
    <source>
        <dbReference type="SAM" id="SignalP"/>
    </source>
</evidence>
<evidence type="ECO:0000313" key="20">
    <source>
        <dbReference type="EMBL" id="ELU03769.1"/>
    </source>
</evidence>
<dbReference type="Pfam" id="PF04137">
    <property type="entry name" value="ERO1"/>
    <property type="match status" value="1"/>
</dbReference>
<accession>R7UCP7</accession>
<keyword evidence="14" id="KW-0325">Glycoprotein</keyword>
<keyword evidence="6" id="KW-0285">Flavoprotein</keyword>
<keyword evidence="22" id="KW-1185">Reference proteome</keyword>
<evidence type="ECO:0000256" key="1">
    <source>
        <dbReference type="ARBA" id="ARBA00001974"/>
    </source>
</evidence>
<dbReference type="EMBL" id="KB302909">
    <property type="protein sequence ID" value="ELU03769.1"/>
    <property type="molecule type" value="Genomic_DNA"/>
</dbReference>
<dbReference type="PIRSF" id="PIRSF017205">
    <property type="entry name" value="ERO1"/>
    <property type="match status" value="1"/>
</dbReference>
<dbReference type="PANTHER" id="PTHR12613">
    <property type="entry name" value="ERO1-RELATED"/>
    <property type="match status" value="1"/>
</dbReference>
<dbReference type="SUPFAM" id="SSF110019">
    <property type="entry name" value="ERO1-like"/>
    <property type="match status" value="1"/>
</dbReference>
<evidence type="ECO:0000256" key="10">
    <source>
        <dbReference type="ARBA" id="ARBA00022982"/>
    </source>
</evidence>
<keyword evidence="8" id="KW-0256">Endoplasmic reticulum</keyword>
<keyword evidence="15" id="KW-0676">Redox-active center</keyword>
<keyword evidence="12" id="KW-0472">Membrane</keyword>
<evidence type="ECO:0000313" key="21">
    <source>
        <dbReference type="EnsemblMetazoa" id="CapteP101821"/>
    </source>
</evidence>
<dbReference type="GO" id="GO:0034975">
    <property type="term" value="P:protein folding in endoplasmic reticulum"/>
    <property type="evidence" value="ECO:0007669"/>
    <property type="project" value="InterPro"/>
</dbReference>
<keyword evidence="10" id="KW-0249">Electron transport</keyword>
<keyword evidence="5" id="KW-0813">Transport</keyword>
<dbReference type="STRING" id="283909.R7UCP7"/>
<keyword evidence="9 17" id="KW-0274">FAD</keyword>
<evidence type="ECO:0000256" key="2">
    <source>
        <dbReference type="ARBA" id="ARBA00004367"/>
    </source>
</evidence>
<comment type="subunit">
    <text evidence="4">May function both as a monomer and a homodimer.</text>
</comment>
<feature type="disulfide bond" description="Redox-active" evidence="18">
    <location>
        <begin position="89"/>
        <end position="94"/>
    </location>
</feature>
<feature type="signal peptide" evidence="19">
    <location>
        <begin position="1"/>
        <end position="21"/>
    </location>
</feature>
<dbReference type="HOGENOM" id="CLU_023061_2_2_1"/>
<dbReference type="EnsemblMetazoa" id="CapteT101821">
    <property type="protein sequence ID" value="CapteP101821"/>
    <property type="gene ID" value="CapteG101821"/>
</dbReference>
<gene>
    <name evidence="20" type="ORF">CAPTEDRAFT_101821</name>
</gene>
<reference evidence="20 22" key="2">
    <citation type="journal article" date="2013" name="Nature">
        <title>Insights into bilaterian evolution from three spiralian genomes.</title>
        <authorList>
            <person name="Simakov O."/>
            <person name="Marletaz F."/>
            <person name="Cho S.J."/>
            <person name="Edsinger-Gonzales E."/>
            <person name="Havlak P."/>
            <person name="Hellsten U."/>
            <person name="Kuo D.H."/>
            <person name="Larsson T."/>
            <person name="Lv J."/>
            <person name="Arendt D."/>
            <person name="Savage R."/>
            <person name="Osoegawa K."/>
            <person name="de Jong P."/>
            <person name="Grimwood J."/>
            <person name="Chapman J.A."/>
            <person name="Shapiro H."/>
            <person name="Aerts A."/>
            <person name="Otillar R.P."/>
            <person name="Terry A.Y."/>
            <person name="Boore J.L."/>
            <person name="Grigoriev I.V."/>
            <person name="Lindberg D.R."/>
            <person name="Seaver E.C."/>
            <person name="Weisblat D.A."/>
            <person name="Putnam N.H."/>
            <person name="Rokhsar D.S."/>
        </authorList>
    </citation>
    <scope>NUCLEOTIDE SEQUENCE</scope>
    <source>
        <strain evidence="20 22">I ESC-2004</strain>
    </source>
</reference>
<keyword evidence="11" id="KW-0560">Oxidoreductase</keyword>
<dbReference type="GO" id="GO:0071949">
    <property type="term" value="F:FAD binding"/>
    <property type="evidence" value="ECO:0007669"/>
    <property type="project" value="InterPro"/>
</dbReference>
<dbReference type="InterPro" id="IPR037192">
    <property type="entry name" value="ERO1-like_sf"/>
</dbReference>
<reference evidence="22" key="1">
    <citation type="submission" date="2012-12" db="EMBL/GenBank/DDBJ databases">
        <authorList>
            <person name="Hellsten U."/>
            <person name="Grimwood J."/>
            <person name="Chapman J.A."/>
            <person name="Shapiro H."/>
            <person name="Aerts A."/>
            <person name="Otillar R.P."/>
            <person name="Terry A.Y."/>
            <person name="Boore J.L."/>
            <person name="Simakov O."/>
            <person name="Marletaz F."/>
            <person name="Cho S.-J."/>
            <person name="Edsinger-Gonzales E."/>
            <person name="Havlak P."/>
            <person name="Kuo D.-H."/>
            <person name="Larsson T."/>
            <person name="Lv J."/>
            <person name="Arendt D."/>
            <person name="Savage R."/>
            <person name="Osoegawa K."/>
            <person name="de Jong P."/>
            <person name="Lindberg D.R."/>
            <person name="Seaver E.C."/>
            <person name="Weisblat D.A."/>
            <person name="Putnam N.H."/>
            <person name="Grigoriev I.V."/>
            <person name="Rokhsar D.S."/>
        </authorList>
    </citation>
    <scope>NUCLEOTIDE SEQUENCE</scope>
    <source>
        <strain evidence="22">I ESC-2004</strain>
    </source>
</reference>
<evidence type="ECO:0000256" key="12">
    <source>
        <dbReference type="ARBA" id="ARBA00023136"/>
    </source>
</evidence>
<sequence length="445" mass="51532">MIPSRWITGFLILSFCATVFPETDSSDSCFCQLKGDLDDCSCSVENLDSFNNFKINPRLSVLLEKDYFRYFKVNMFKDCIFIKDASGKCGSSGCAVKECPEKKIPEGLKKNHSHSKNKVPTEKCDDNEDNELGVIDPHISDESKEAFETWKKYDDAQDNFCLLDDVESPDAVYYDLILNPERFTGYVGQSAVNVWKLIYEQNCFNQCFNNSYFALLTNLCLEKRVFYRMISGFHTSINVDVTANWLIPPKTPMDGPTWGPNLEEFRRRFDPDQTWGEGPKRLKNLYFTYLVELRALAKAAPYLEKEEYYTGNEKEDEEVRQIVKELLHEVKNFPHHFDETKLFQGDFQKLKEDFKVHFRNISRIMDCVGCDKCRLWGKLQITGMGTAMKILFSGDKGPHSTVTQEDKRAHNPFQLTRGEIVSLYNGFGRLSKSIHEVDHFRRMLS</sequence>
<comment type="cofactor">
    <cofactor evidence="1 17">
        <name>FAD</name>
        <dbReference type="ChEBI" id="CHEBI:57692"/>
    </cofactor>
</comment>
<evidence type="ECO:0000256" key="15">
    <source>
        <dbReference type="ARBA" id="ARBA00023284"/>
    </source>
</evidence>
<feature type="binding site" evidence="17">
    <location>
        <position position="231"/>
    </location>
    <ligand>
        <name>FAD</name>
        <dbReference type="ChEBI" id="CHEBI:57692"/>
    </ligand>
</feature>
<feature type="binding site" evidence="17">
    <location>
        <position position="182"/>
    </location>
    <ligand>
        <name>FAD</name>
        <dbReference type="ChEBI" id="CHEBI:57692"/>
    </ligand>
</feature>
<reference evidence="21" key="3">
    <citation type="submission" date="2015-06" db="UniProtKB">
        <authorList>
            <consortium name="EnsemblMetazoa"/>
        </authorList>
    </citation>
    <scope>IDENTIFICATION</scope>
</reference>
<dbReference type="Proteomes" id="UP000014760">
    <property type="component" value="Unassembled WGS sequence"/>
</dbReference>
<evidence type="ECO:0000256" key="3">
    <source>
        <dbReference type="ARBA" id="ARBA00008277"/>
    </source>
</evidence>
<evidence type="ECO:0000256" key="5">
    <source>
        <dbReference type="ARBA" id="ARBA00022448"/>
    </source>
</evidence>
<name>R7UCP7_CAPTE</name>
<dbReference type="GO" id="GO:0015035">
    <property type="term" value="F:protein-disulfide reductase activity"/>
    <property type="evidence" value="ECO:0007669"/>
    <property type="project" value="InterPro"/>
</dbReference>
<comment type="subcellular location">
    <subcellularLocation>
        <location evidence="2">Endoplasmic reticulum membrane</location>
        <topology evidence="2">Peripheral membrane protein</topology>
        <orientation evidence="2">Lumenal side</orientation>
    </subcellularLocation>
</comment>
<evidence type="ECO:0000256" key="8">
    <source>
        <dbReference type="ARBA" id="ARBA00022824"/>
    </source>
</evidence>
<feature type="active site" evidence="16">
    <location>
        <position position="373"/>
    </location>
</feature>
<evidence type="ECO:0000256" key="6">
    <source>
        <dbReference type="ARBA" id="ARBA00022630"/>
    </source>
</evidence>
<evidence type="ECO:0000256" key="4">
    <source>
        <dbReference type="ARBA" id="ARBA00011802"/>
    </source>
</evidence>
<keyword evidence="13 18" id="KW-1015">Disulfide bond</keyword>
<evidence type="ECO:0000256" key="18">
    <source>
        <dbReference type="PIRSR" id="PIRSR017205-3"/>
    </source>
</evidence>
<dbReference type="GO" id="GO:0016972">
    <property type="term" value="F:thiol oxidase activity"/>
    <property type="evidence" value="ECO:0007669"/>
    <property type="project" value="InterPro"/>
</dbReference>
<keyword evidence="7 19" id="KW-0732">Signal</keyword>
<dbReference type="GO" id="GO:0005789">
    <property type="term" value="C:endoplasmic reticulum membrane"/>
    <property type="evidence" value="ECO:0007669"/>
    <property type="project" value="UniProtKB-SubCell"/>
</dbReference>
<evidence type="ECO:0000256" key="13">
    <source>
        <dbReference type="ARBA" id="ARBA00023157"/>
    </source>
</evidence>
<evidence type="ECO:0000256" key="17">
    <source>
        <dbReference type="PIRSR" id="PIRSR017205-2"/>
    </source>
</evidence>